<accession>A0A0L8VFM1</accession>
<dbReference type="Pfam" id="PF18962">
    <property type="entry name" value="Por_Secre_tail"/>
    <property type="match status" value="1"/>
</dbReference>
<dbReference type="InterPro" id="IPR022409">
    <property type="entry name" value="PKD/Chitinase_dom"/>
</dbReference>
<dbReference type="PATRIC" id="fig|1409788.3.peg.38"/>
<dbReference type="SMART" id="SM00089">
    <property type="entry name" value="PKD"/>
    <property type="match status" value="1"/>
</dbReference>
<protein>
    <recommendedName>
        <fullName evidence="1">PKD domain-containing protein</fullName>
    </recommendedName>
</protein>
<dbReference type="GO" id="GO:0005509">
    <property type="term" value="F:calcium ion binding"/>
    <property type="evidence" value="ECO:0007669"/>
    <property type="project" value="InterPro"/>
</dbReference>
<dbReference type="AlphaFoldDB" id="A0A0L8VFM1"/>
<reference evidence="3" key="1">
    <citation type="submission" date="2015-07" db="EMBL/GenBank/DDBJ databases">
        <title>Genome sequencing of Sunxiuqinia dokdonensis strain SK.</title>
        <authorList>
            <person name="Ahn S."/>
            <person name="Kim B.-C."/>
        </authorList>
    </citation>
    <scope>NUCLEOTIDE SEQUENCE [LARGE SCALE GENOMIC DNA]</scope>
    <source>
        <strain evidence="3">SK</strain>
    </source>
</reference>
<dbReference type="GO" id="GO:0005975">
    <property type="term" value="P:carbohydrate metabolic process"/>
    <property type="evidence" value="ECO:0007669"/>
    <property type="project" value="UniProtKB-ARBA"/>
</dbReference>
<dbReference type="Gene3D" id="2.60.40.10">
    <property type="entry name" value="Immunoglobulins"/>
    <property type="match status" value="2"/>
</dbReference>
<dbReference type="SUPFAM" id="SSF49899">
    <property type="entry name" value="Concanavalin A-like lectins/glucanases"/>
    <property type="match status" value="1"/>
</dbReference>
<organism evidence="2 3">
    <name type="scientific">Sunxiuqinia dokdonensis</name>
    <dbReference type="NCBI Taxonomy" id="1409788"/>
    <lineage>
        <taxon>Bacteria</taxon>
        <taxon>Pseudomonadati</taxon>
        <taxon>Bacteroidota</taxon>
        <taxon>Bacteroidia</taxon>
        <taxon>Marinilabiliales</taxon>
        <taxon>Prolixibacteraceae</taxon>
        <taxon>Sunxiuqinia</taxon>
    </lineage>
</organism>
<dbReference type="InterPro" id="IPR026444">
    <property type="entry name" value="Secre_tail"/>
</dbReference>
<dbReference type="InterPro" id="IPR013320">
    <property type="entry name" value="ConA-like_dom_sf"/>
</dbReference>
<dbReference type="InterPro" id="IPR013783">
    <property type="entry name" value="Ig-like_fold"/>
</dbReference>
<dbReference type="SUPFAM" id="SSF49313">
    <property type="entry name" value="Cadherin-like"/>
    <property type="match status" value="1"/>
</dbReference>
<dbReference type="NCBIfam" id="TIGR04183">
    <property type="entry name" value="Por_Secre_tail"/>
    <property type="match status" value="1"/>
</dbReference>
<keyword evidence="3" id="KW-1185">Reference proteome</keyword>
<comment type="caution">
    <text evidence="2">The sequence shown here is derived from an EMBL/GenBank/DDBJ whole genome shotgun (WGS) entry which is preliminary data.</text>
</comment>
<dbReference type="CDD" id="cd00146">
    <property type="entry name" value="PKD"/>
    <property type="match status" value="1"/>
</dbReference>
<dbReference type="GO" id="GO:0004553">
    <property type="term" value="F:hydrolase activity, hydrolyzing O-glycosyl compounds"/>
    <property type="evidence" value="ECO:0007669"/>
    <property type="project" value="UniProtKB-ARBA"/>
</dbReference>
<dbReference type="Proteomes" id="UP000036958">
    <property type="component" value="Unassembled WGS sequence"/>
</dbReference>
<proteinExistence type="predicted"/>
<evidence type="ECO:0000259" key="1">
    <source>
        <dbReference type="PROSITE" id="PS50093"/>
    </source>
</evidence>
<dbReference type="GO" id="GO:0016020">
    <property type="term" value="C:membrane"/>
    <property type="evidence" value="ECO:0007669"/>
    <property type="project" value="InterPro"/>
</dbReference>
<dbReference type="InterPro" id="IPR015919">
    <property type="entry name" value="Cadherin-like_sf"/>
</dbReference>
<dbReference type="OrthoDB" id="9770276at2"/>
<name>A0A0L8VFM1_9BACT</name>
<feature type="domain" description="PKD" evidence="1">
    <location>
        <begin position="346"/>
        <end position="381"/>
    </location>
</feature>
<gene>
    <name evidence="2" type="ORF">NC99_00380</name>
</gene>
<dbReference type="EMBL" id="LGIA01000003">
    <property type="protein sequence ID" value="KOH47138.1"/>
    <property type="molecule type" value="Genomic_DNA"/>
</dbReference>
<dbReference type="STRING" id="1409788.NC99_00380"/>
<evidence type="ECO:0000313" key="2">
    <source>
        <dbReference type="EMBL" id="KOH47138.1"/>
    </source>
</evidence>
<dbReference type="InterPro" id="IPR000601">
    <property type="entry name" value="PKD_dom"/>
</dbReference>
<dbReference type="PROSITE" id="PS50093">
    <property type="entry name" value="PKD"/>
    <property type="match status" value="1"/>
</dbReference>
<dbReference type="Gene3D" id="2.60.120.200">
    <property type="match status" value="1"/>
</dbReference>
<dbReference type="Pfam" id="PF18911">
    <property type="entry name" value="PKD_4"/>
    <property type="match status" value="1"/>
</dbReference>
<dbReference type="RefSeq" id="WP_082326231.1">
    <property type="nucleotide sequence ID" value="NZ_LGIA01000003.1"/>
</dbReference>
<dbReference type="InterPro" id="IPR035986">
    <property type="entry name" value="PKD_dom_sf"/>
</dbReference>
<evidence type="ECO:0000313" key="3">
    <source>
        <dbReference type="Proteomes" id="UP000036958"/>
    </source>
</evidence>
<dbReference type="SUPFAM" id="SSF49299">
    <property type="entry name" value="PKD domain"/>
    <property type="match status" value="1"/>
</dbReference>
<sequence>MKRIYSYYVCFLFVWLWFSAPAQNKLNAYEYWFNNNYSERQLVSIVPTVEHQFNELLDVSALLDGVNLFHIRYRDEQGLFGSTLNRLFFKKPITLSDEGKLINYEYWFNNDYESKQVVSLTPSDGHLLSSDIEASSLPDGVNVFNFRTKDENGIFSATFSKIFLHNAGSLASENQLVAYETWFNNDFESRQIISISPSDQQQLTASLQASMLPDGVNLLNIRYKDENNRYSSTLSKLFVKRESAPVNNKIAAYRYWFDDYFAQAVETVLTDAVAALSLSDDLDLTSLPAGKHALHLQVQDITGQWSVVTTDSITKIAIPEADFTVSSNLCANAAIQFVNDSRDADTWFWDFGDGTSSVEFEPEHLYTEAGEFTISLTATDSESGKEHTKMLPVKVNQDYTHEESAEICDSELPYIFGSLSITAGGTYTETFASESGCDSTVILSLEVHPTYNFDPAETDYKGVDDDFEEDALNTVPDGWNIRYNGTGTADQKVVNEPVKNGNQSFQVSGSGWAANLSKPVANIPDKVTLEGWMRAENVLTGGRSGLAIGNPSIGSWGAFLVRVEFYEGNLIAYNYSGNSGGYGTQYILQAALADTWYHIRMECDQEAGTYQVYINNQLSTGSAGGQTYSEFPWLAGVTPTSVELYGNSMIYFDDVKLYASGTPPVTICASEAPYLFGEQQLFESGTYTETFQTIHGCDSLVTLQLTVNPAYQELKEVNICEGESYDFNGETYSESGEYLHTLTSVHGCDSLINLKLTVNPIDHQTINASICEGSTYEYNGESYTENGQYEHTFSTVHGCDSLVTLMLTVNPKYEETESVTICSSELPYAFGMQSLEAAGQYIETFVSANGCDSVVTLTLNVNPEFSQSEEATICEGESYEFGGQTYTETGDYEHTFSAVNGCDSLVTLSLTVKESDLSTLPLIDAVADLSLQEDAAPVTIQLSGIADGLECENHALNLALVDVDQSLIDSYNLDYVSGEATGSLTLNLIPDAYGESDLSLVLTNETTGQQTNRPFTLTVSPVNDPPAAVAKITDVEKTTKDTLMTMISSETGVLFDDADPDDQLQIAVTLSDGNALPSWLAYRNDSLLAIADPPAIGCFDLLAKATDLAGAEVSVAFSVCISFPTDVNAIESEATIQVYPNPTSGKVYLKTSNINGYEVHVSVFDVTGRTILQTRKKLTEDLEIDLSGQADGTYFLRIDADGLRKTFKLIVNH</sequence>